<dbReference type="AlphaFoldDB" id="A0A9J5ZYQ1"/>
<proteinExistence type="predicted"/>
<sequence length="328" mass="35687">MLTSLNCLLLLLVLSVCDQSCLALISCYNLIYMVQDLLQILLGHKDMAMLQDQNINIHFDGASLFGKNDTSKALKKGGGLGGRKALNDISNSAKPSSLQASKKNSASVISIGKDLNATKNKFISGTKDNLAKVPDKGGRKALTDLTNSSKPSAKQGSKKGLDKKLSAAAAANIPTSIAEEQFLHDHKKCIKAQRKVIDMDFFLKEVGLENDIPVQLLASPRVSKLSMKSMSDDSVKLELLLNLFSVGLFVNQSLTYQLETPVKKHFEVEEMPELLMCDQVPKCEKKGTSGDSSPSLGSPISPKLSYMSWKDVSDPCFTLTGTPDRQKY</sequence>
<accession>A0A9J5ZYQ1</accession>
<dbReference type="InterPro" id="IPR039326">
    <property type="entry name" value="Patronus"/>
</dbReference>
<dbReference type="OrthoDB" id="1902316at2759"/>
<comment type="caution">
    <text evidence="3">The sequence shown here is derived from an EMBL/GenBank/DDBJ whole genome shotgun (WGS) entry which is preliminary data.</text>
</comment>
<dbReference type="GO" id="GO:0007346">
    <property type="term" value="P:regulation of mitotic cell cycle"/>
    <property type="evidence" value="ECO:0007669"/>
    <property type="project" value="InterPro"/>
</dbReference>
<feature type="region of interest" description="Disordered" evidence="1">
    <location>
        <begin position="128"/>
        <end position="161"/>
    </location>
</feature>
<reference evidence="3 4" key="1">
    <citation type="submission" date="2020-09" db="EMBL/GenBank/DDBJ databases">
        <title>De no assembly of potato wild relative species, Solanum commersonii.</title>
        <authorList>
            <person name="Cho K."/>
        </authorList>
    </citation>
    <scope>NUCLEOTIDE SEQUENCE [LARGE SCALE GENOMIC DNA]</scope>
    <source>
        <strain evidence="3">LZ3.2</strain>
        <tissue evidence="3">Leaf</tissue>
    </source>
</reference>
<protein>
    <recommendedName>
        <fullName evidence="5">Neuron navigator 1</fullName>
    </recommendedName>
</protein>
<evidence type="ECO:0008006" key="5">
    <source>
        <dbReference type="Google" id="ProtNLM"/>
    </source>
</evidence>
<keyword evidence="2" id="KW-0732">Signal</keyword>
<dbReference type="EMBL" id="JACXVP010000003">
    <property type="protein sequence ID" value="KAG5617068.1"/>
    <property type="molecule type" value="Genomic_DNA"/>
</dbReference>
<dbReference type="Proteomes" id="UP000824120">
    <property type="component" value="Chromosome 3"/>
</dbReference>
<feature type="chain" id="PRO_5039900667" description="Neuron navigator 1" evidence="2">
    <location>
        <begin position="24"/>
        <end position="328"/>
    </location>
</feature>
<keyword evidence="4" id="KW-1185">Reference proteome</keyword>
<evidence type="ECO:0000256" key="1">
    <source>
        <dbReference type="SAM" id="MobiDB-lite"/>
    </source>
</evidence>
<dbReference type="PANTHER" id="PTHR35125">
    <property type="entry name" value="NEURON NAVIGATOR 1-LIKE-RELATED"/>
    <property type="match status" value="1"/>
</dbReference>
<organism evidence="3 4">
    <name type="scientific">Solanum commersonii</name>
    <name type="common">Commerson's wild potato</name>
    <name type="synonym">Commerson's nightshade</name>
    <dbReference type="NCBI Taxonomy" id="4109"/>
    <lineage>
        <taxon>Eukaryota</taxon>
        <taxon>Viridiplantae</taxon>
        <taxon>Streptophyta</taxon>
        <taxon>Embryophyta</taxon>
        <taxon>Tracheophyta</taxon>
        <taxon>Spermatophyta</taxon>
        <taxon>Magnoliopsida</taxon>
        <taxon>eudicotyledons</taxon>
        <taxon>Gunneridae</taxon>
        <taxon>Pentapetalae</taxon>
        <taxon>asterids</taxon>
        <taxon>lamiids</taxon>
        <taxon>Solanales</taxon>
        <taxon>Solanaceae</taxon>
        <taxon>Solanoideae</taxon>
        <taxon>Solaneae</taxon>
        <taxon>Solanum</taxon>
    </lineage>
</organism>
<feature type="signal peptide" evidence="2">
    <location>
        <begin position="1"/>
        <end position="23"/>
    </location>
</feature>
<feature type="compositionally biased region" description="Basic and acidic residues" evidence="1">
    <location>
        <begin position="129"/>
        <end position="142"/>
    </location>
</feature>
<evidence type="ECO:0000256" key="2">
    <source>
        <dbReference type="SAM" id="SignalP"/>
    </source>
</evidence>
<evidence type="ECO:0000313" key="4">
    <source>
        <dbReference type="Proteomes" id="UP000824120"/>
    </source>
</evidence>
<gene>
    <name evidence="3" type="ORF">H5410_016892</name>
</gene>
<evidence type="ECO:0000313" key="3">
    <source>
        <dbReference type="EMBL" id="KAG5617068.1"/>
    </source>
</evidence>
<feature type="compositionally biased region" description="Polar residues" evidence="1">
    <location>
        <begin position="144"/>
        <end position="155"/>
    </location>
</feature>
<name>A0A9J5ZYQ1_SOLCO</name>
<dbReference type="PANTHER" id="PTHR35125:SF2">
    <property type="entry name" value="PROTEIN PATRONUS 2-LIKE"/>
    <property type="match status" value="1"/>
</dbReference>